<dbReference type="OrthoDB" id="9998495at2759"/>
<evidence type="ECO:0000256" key="1">
    <source>
        <dbReference type="SAM" id="MobiDB-lite"/>
    </source>
</evidence>
<dbReference type="Proteomes" id="UP000756346">
    <property type="component" value="Unassembled WGS sequence"/>
</dbReference>
<feature type="region of interest" description="Disordered" evidence="1">
    <location>
        <begin position="1"/>
        <end position="30"/>
    </location>
</feature>
<accession>A0A9P8XX76</accession>
<protein>
    <submittedName>
        <fullName evidence="2">AhpD-like protein</fullName>
    </submittedName>
</protein>
<dbReference type="PANTHER" id="PTHR34846">
    <property type="entry name" value="4-CARBOXYMUCONOLACTONE DECARBOXYLASE FAMILY PROTEIN (AFU_ORTHOLOGUE AFUA_6G11590)"/>
    <property type="match status" value="1"/>
</dbReference>
<dbReference type="AlphaFoldDB" id="A0A9P8XX76"/>
<dbReference type="Gene3D" id="1.20.1290.10">
    <property type="entry name" value="AhpD-like"/>
    <property type="match status" value="1"/>
</dbReference>
<evidence type="ECO:0000313" key="2">
    <source>
        <dbReference type="EMBL" id="KAH7018147.1"/>
    </source>
</evidence>
<organism evidence="2 3">
    <name type="scientific">Microdochium trichocladiopsis</name>
    <dbReference type="NCBI Taxonomy" id="1682393"/>
    <lineage>
        <taxon>Eukaryota</taxon>
        <taxon>Fungi</taxon>
        <taxon>Dikarya</taxon>
        <taxon>Ascomycota</taxon>
        <taxon>Pezizomycotina</taxon>
        <taxon>Sordariomycetes</taxon>
        <taxon>Xylariomycetidae</taxon>
        <taxon>Xylariales</taxon>
        <taxon>Microdochiaceae</taxon>
        <taxon>Microdochium</taxon>
    </lineage>
</organism>
<gene>
    <name evidence="2" type="ORF">B0I36DRAFT_36184</name>
</gene>
<dbReference type="InterPro" id="IPR029032">
    <property type="entry name" value="AhpD-like"/>
</dbReference>
<dbReference type="GeneID" id="70188099"/>
<evidence type="ECO:0000313" key="3">
    <source>
        <dbReference type="Proteomes" id="UP000756346"/>
    </source>
</evidence>
<dbReference type="SUPFAM" id="SSF69118">
    <property type="entry name" value="AhpD-like"/>
    <property type="match status" value="1"/>
</dbReference>
<feature type="compositionally biased region" description="Pro residues" evidence="1">
    <location>
        <begin position="1"/>
        <end position="12"/>
    </location>
</feature>
<dbReference type="PANTHER" id="PTHR34846:SF11">
    <property type="entry name" value="4-CARBOXYMUCONOLACTONE DECARBOXYLASE FAMILY PROTEIN (AFU_ORTHOLOGUE AFUA_6G11590)"/>
    <property type="match status" value="1"/>
</dbReference>
<proteinExistence type="predicted"/>
<dbReference type="RefSeq" id="XP_046006414.1">
    <property type="nucleotide sequence ID" value="XM_046158553.1"/>
</dbReference>
<name>A0A9P8XX76_9PEZI</name>
<reference evidence="2" key="1">
    <citation type="journal article" date="2021" name="Nat. Commun.">
        <title>Genetic determinants of endophytism in the Arabidopsis root mycobiome.</title>
        <authorList>
            <person name="Mesny F."/>
            <person name="Miyauchi S."/>
            <person name="Thiergart T."/>
            <person name="Pickel B."/>
            <person name="Atanasova L."/>
            <person name="Karlsson M."/>
            <person name="Huettel B."/>
            <person name="Barry K.W."/>
            <person name="Haridas S."/>
            <person name="Chen C."/>
            <person name="Bauer D."/>
            <person name="Andreopoulos W."/>
            <person name="Pangilinan J."/>
            <person name="LaButti K."/>
            <person name="Riley R."/>
            <person name="Lipzen A."/>
            <person name="Clum A."/>
            <person name="Drula E."/>
            <person name="Henrissat B."/>
            <person name="Kohler A."/>
            <person name="Grigoriev I.V."/>
            <person name="Martin F.M."/>
            <person name="Hacquard S."/>
        </authorList>
    </citation>
    <scope>NUCLEOTIDE SEQUENCE</scope>
    <source>
        <strain evidence="2">MPI-CAGE-CH-0230</strain>
    </source>
</reference>
<keyword evidence="3" id="KW-1185">Reference proteome</keyword>
<sequence>MARIPYPPLPPAPKKDGTTTTPRPPPPNVSRVLAHSTGTATHWGAVANAHFTALQLDAKLRELAILLTTAKLGSTYEHTHHSLISAKFGVSDAQRAWIGDKARLAEGGVLNSVQQGGKEQEGLFTDKEKVLLVLVENVVERKDVGEELWKSASGFFGERELVEIVSLVGFYFTFSRITTVFEVELEGSSGSKL</sequence>
<comment type="caution">
    <text evidence="2">The sequence shown here is derived from an EMBL/GenBank/DDBJ whole genome shotgun (WGS) entry which is preliminary data.</text>
</comment>
<dbReference type="EMBL" id="JAGTJQ010000011">
    <property type="protein sequence ID" value="KAH7018147.1"/>
    <property type="molecule type" value="Genomic_DNA"/>
</dbReference>